<sequence length="477" mass="53081">MKKYIEEVPTGPRALVHVDGCSCGTCGQARSIDPRLQQLKPDNPDIADGMEDPHLALNYDPLFSDVLGTGVSRRDMLKMAGLAGMGAMGGMMSSMSAFAQQKRATGRRVTKAFDPVIQIGYLPITDAATLLVAHEMGFFKKQGIESKPPTLVRGWSQLVEGFSSQRFNLAHMLIPVPIYMRYNNKFPVKITAWNHTNGSGVIVSKKKGIKTVKDLGGKQYAVPYWYSIHNIIAQKMVRQAGLIPVIRPQNAKLAPNEVNFLVLNPPDMPPALAAGQIDAYCVAEPFNALGEIRAGGEMLRFTGDVWKGHPCCVVIMHEDDAMDPARAQWMQGVHNAIVEAQLHLRDNTKAMAEMMSRDGKKYMPFPKEVIERAMLFYNVADYSTPPAIQHPEWGQHRINFQGWPFPSATREVVSDMKETLVGGDLAFLNKLTPEFVAKDLVQYTYIKKALEANPKWRTDLSVPQTGDPFERKEVIEL</sequence>
<dbReference type="PROSITE" id="PS51318">
    <property type="entry name" value="TAT"/>
    <property type="match status" value="1"/>
</dbReference>
<protein>
    <submittedName>
        <fullName evidence="7">Putative ABC transporter subunit</fullName>
    </submittedName>
</protein>
<dbReference type="EMBL" id="AB238686">
    <property type="protein sequence ID" value="BAE93386.1"/>
    <property type="molecule type" value="Genomic_DNA"/>
</dbReference>
<accession>Q1T789</accession>
<evidence type="ECO:0000256" key="2">
    <source>
        <dbReference type="ARBA" id="ARBA00022448"/>
    </source>
</evidence>
<comment type="subcellular location">
    <subcellularLocation>
        <location evidence="1">Endomembrane system</location>
    </subcellularLocation>
</comment>
<keyword evidence="3" id="KW-1003">Cell membrane</keyword>
<dbReference type="AlphaFoldDB" id="Q1T789"/>
<dbReference type="PANTHER" id="PTHR30024:SF43">
    <property type="entry name" value="BLL4572 PROTEIN"/>
    <property type="match status" value="1"/>
</dbReference>
<evidence type="ECO:0000256" key="5">
    <source>
        <dbReference type="ARBA" id="ARBA00023136"/>
    </source>
</evidence>
<organism evidence="7">
    <name type="scientific">Thiobacillus thioparus</name>
    <dbReference type="NCBI Taxonomy" id="931"/>
    <lineage>
        <taxon>Bacteria</taxon>
        <taxon>Pseudomonadati</taxon>
        <taxon>Pseudomonadota</taxon>
        <taxon>Betaproteobacteria</taxon>
        <taxon>Nitrosomonadales</taxon>
        <taxon>Thiobacillaceae</taxon>
        <taxon>Thiobacillus</taxon>
    </lineage>
</organism>
<dbReference type="Pfam" id="PF13379">
    <property type="entry name" value="NMT1_2"/>
    <property type="match status" value="1"/>
</dbReference>
<evidence type="ECO:0000256" key="6">
    <source>
        <dbReference type="ARBA" id="ARBA00024031"/>
    </source>
</evidence>
<evidence type="ECO:0000313" key="7">
    <source>
        <dbReference type="EMBL" id="BAE93386.1"/>
    </source>
</evidence>
<reference evidence="7" key="2">
    <citation type="submission" date="2005-10" db="EMBL/GenBank/DDBJ databases">
        <title>Expression of thiocyanate hydrolase in apo- and holo-forms in Escherichia coli without or with SCNase activator, P15K.</title>
        <authorList>
            <person name="Kataoka S."/>
            <person name="Arakawa T."/>
            <person name="Katayama Y."/>
            <person name="Hara Y."/>
            <person name="Matsushita Y."/>
            <person name="Nakayama H."/>
            <person name="Yohda M."/>
            <person name="Nyunoya H."/>
            <person name="Dohmae N."/>
            <person name="Maeda M."/>
            <person name="Odaka M."/>
        </authorList>
    </citation>
    <scope>NUCLEOTIDE SEQUENCE</scope>
    <source>
        <strain evidence="7">THI 115</strain>
    </source>
</reference>
<dbReference type="InterPro" id="IPR006311">
    <property type="entry name" value="TAT_signal"/>
</dbReference>
<keyword evidence="4" id="KW-0997">Cell inner membrane</keyword>
<dbReference type="CDD" id="cd13553">
    <property type="entry name" value="PBP2_NrtA_CpmA_like"/>
    <property type="match status" value="1"/>
</dbReference>
<proteinExistence type="inferred from homology"/>
<comment type="similarity">
    <text evidence="6">Belongs to the CmpA/NrtA family.</text>
</comment>
<dbReference type="Gene3D" id="3.40.190.10">
    <property type="entry name" value="Periplasmic binding protein-like II"/>
    <property type="match status" value="2"/>
</dbReference>
<evidence type="ECO:0000256" key="3">
    <source>
        <dbReference type="ARBA" id="ARBA00022475"/>
    </source>
</evidence>
<dbReference type="PANTHER" id="PTHR30024">
    <property type="entry name" value="ALIPHATIC SULFONATES-BINDING PROTEIN-RELATED"/>
    <property type="match status" value="1"/>
</dbReference>
<dbReference type="SUPFAM" id="SSF53850">
    <property type="entry name" value="Periplasmic binding protein-like II"/>
    <property type="match status" value="1"/>
</dbReference>
<name>Q1T789_THITI</name>
<evidence type="ECO:0000256" key="1">
    <source>
        <dbReference type="ARBA" id="ARBA00004308"/>
    </source>
</evidence>
<reference evidence="7" key="1">
    <citation type="journal article" date="1998" name="J. Bacteriol.">
        <title>Cloning of genes coding for the three subunits of thiocyanate hydrolase of Thiobacillus thioparus THI 115 and their evolutionary relationships to nitrile hydratase.</title>
        <authorList>
            <person name="Katayama Y."/>
            <person name="Matsushita Y."/>
            <person name="Kaneko M."/>
            <person name="Kondo M."/>
            <person name="Mizuno T."/>
            <person name="Nyunoya H."/>
        </authorList>
    </citation>
    <scope>NUCLEOTIDE SEQUENCE</scope>
    <source>
        <strain evidence="7">THI 115</strain>
    </source>
</reference>
<evidence type="ECO:0000256" key="4">
    <source>
        <dbReference type="ARBA" id="ARBA00022519"/>
    </source>
</evidence>
<keyword evidence="5" id="KW-0472">Membrane</keyword>
<dbReference type="InterPro" id="IPR044527">
    <property type="entry name" value="NrtA/CpmA_ABC-bd_dom"/>
</dbReference>
<dbReference type="GO" id="GO:0012505">
    <property type="term" value="C:endomembrane system"/>
    <property type="evidence" value="ECO:0007669"/>
    <property type="project" value="UniProtKB-SubCell"/>
</dbReference>
<keyword evidence="2" id="KW-0813">Transport</keyword>